<organism evidence="7 8">
    <name type="scientific">Roseovarius pelagicus</name>
    <dbReference type="NCBI Taxonomy" id="2980108"/>
    <lineage>
        <taxon>Bacteria</taxon>
        <taxon>Pseudomonadati</taxon>
        <taxon>Pseudomonadota</taxon>
        <taxon>Alphaproteobacteria</taxon>
        <taxon>Rhodobacterales</taxon>
        <taxon>Roseobacteraceae</taxon>
        <taxon>Roseovarius</taxon>
    </lineage>
</organism>
<dbReference type="Pfam" id="PF00732">
    <property type="entry name" value="GMC_oxred_N"/>
    <property type="match status" value="1"/>
</dbReference>
<protein>
    <submittedName>
        <fullName evidence="7">GMC family oxidoreductase N-terminal domain-containing protein</fullName>
    </submittedName>
</protein>
<evidence type="ECO:0000256" key="1">
    <source>
        <dbReference type="ARBA" id="ARBA00001974"/>
    </source>
</evidence>
<dbReference type="PANTHER" id="PTHR11552">
    <property type="entry name" value="GLUCOSE-METHANOL-CHOLINE GMC OXIDOREDUCTASE"/>
    <property type="match status" value="1"/>
</dbReference>
<dbReference type="InterPro" id="IPR000172">
    <property type="entry name" value="GMC_OxRdtase_N"/>
</dbReference>
<dbReference type="PANTHER" id="PTHR11552:SF147">
    <property type="entry name" value="CHOLINE DEHYDROGENASE, MITOCHONDRIAL"/>
    <property type="match status" value="1"/>
</dbReference>
<proteinExistence type="inferred from homology"/>
<dbReference type="SUPFAM" id="SSF54373">
    <property type="entry name" value="FAD-linked reductases, C-terminal domain"/>
    <property type="match status" value="1"/>
</dbReference>
<feature type="domain" description="Glucose-methanol-choline oxidoreductase N-terminal" evidence="5">
    <location>
        <begin position="15"/>
        <end position="317"/>
    </location>
</feature>
<dbReference type="Gene3D" id="3.50.50.60">
    <property type="entry name" value="FAD/NAD(P)-binding domain"/>
    <property type="match status" value="2"/>
</dbReference>
<reference evidence="7" key="1">
    <citation type="submission" date="2022-10" db="EMBL/GenBank/DDBJ databases">
        <title>Roseovarius pelagicus sp. nov., isolated from Arctic seawater.</title>
        <authorList>
            <person name="Hong Y.W."/>
            <person name="Hwang C.Y."/>
        </authorList>
    </citation>
    <scope>NUCLEOTIDE SEQUENCE</scope>
    <source>
        <strain evidence="7">HL-MP18</strain>
    </source>
</reference>
<keyword evidence="4" id="KW-0274">FAD</keyword>
<evidence type="ECO:0000313" key="8">
    <source>
        <dbReference type="Proteomes" id="UP001064087"/>
    </source>
</evidence>
<evidence type="ECO:0000259" key="6">
    <source>
        <dbReference type="Pfam" id="PF05199"/>
    </source>
</evidence>
<comment type="similarity">
    <text evidence="2">Belongs to the GMC oxidoreductase family.</text>
</comment>
<dbReference type="InterPro" id="IPR007867">
    <property type="entry name" value="GMC_OxRtase_C"/>
</dbReference>
<evidence type="ECO:0000313" key="7">
    <source>
        <dbReference type="EMBL" id="UXX82055.1"/>
    </source>
</evidence>
<comment type="cofactor">
    <cofactor evidence="1">
        <name>FAD</name>
        <dbReference type="ChEBI" id="CHEBI:57692"/>
    </cofactor>
</comment>
<dbReference type="Proteomes" id="UP001064087">
    <property type="component" value="Chromosome"/>
</dbReference>
<feature type="domain" description="Glucose-methanol-choline oxidoreductase C-terminal" evidence="6">
    <location>
        <begin position="383"/>
        <end position="566"/>
    </location>
</feature>
<gene>
    <name evidence="7" type="ORF">N7U68_13165</name>
</gene>
<dbReference type="Gene3D" id="3.30.410.40">
    <property type="match status" value="1"/>
</dbReference>
<dbReference type="PIRSF" id="PIRSF000137">
    <property type="entry name" value="Alcohol_oxidase"/>
    <property type="match status" value="1"/>
</dbReference>
<keyword evidence="8" id="KW-1185">Reference proteome</keyword>
<evidence type="ECO:0000256" key="3">
    <source>
        <dbReference type="ARBA" id="ARBA00022630"/>
    </source>
</evidence>
<dbReference type="Pfam" id="PF05199">
    <property type="entry name" value="GMC_oxred_C"/>
    <property type="match status" value="1"/>
</dbReference>
<accession>A0ABY6DE12</accession>
<keyword evidence="3" id="KW-0285">Flavoprotein</keyword>
<sequence>MAAMQSSATSTIECDYLVIGGGSAGSVLANRLSKDPKNRVVLVEAGRDQPPDRVEPELLSSYPRAAYFDPKNTWPDLKVTWVSSPQNKPDFIKKQTRYEQARVMGGGSSINDMQANRGLPLDYDEWADLGAKGWAWDDVLPYFRKLERDMDYDGPLHGKEGRIPVRRISQDAWPEFSNAVAASFDAAGFEALKDQNAQFGDGYFPISISNAYDRRVSAATAYLDTSARRRPNLTILPNTTVLGLLRNGTQFRGAQALTPDGTLRINATETVISAGALHSPAMLMRAGVGPADVLKSAGVDVVADRNGVGRNLQEHPALSVSAFINPPARLPETLARHIHVALRYSSGVRDCGPSDMYMFGLSKSGWHPVGKQLGSLVGFINKPHSSGQVTITDPSPEVTPDADFNMLSDYRDTERLKQMVKMSARLFEHPAMQEVSQHTFPSSYSERVRDLNRVTVKNKVLTQILATCLDGPSWLRKNLLRHLVLEGPPLERLLGDEELLDGFVHQSVHGVWHASCTCRMGSETDPDAVVDPTGRVYGVTGLRVADASIMPAVPRANTNIPTIMIGEKMSDHILADTKP</sequence>
<name>A0ABY6DE12_9RHOB</name>
<dbReference type="EMBL" id="CP106738">
    <property type="protein sequence ID" value="UXX82055.1"/>
    <property type="molecule type" value="Genomic_DNA"/>
</dbReference>
<evidence type="ECO:0000259" key="5">
    <source>
        <dbReference type="Pfam" id="PF00732"/>
    </source>
</evidence>
<dbReference type="RefSeq" id="WP_263047089.1">
    <property type="nucleotide sequence ID" value="NZ_CP106738.1"/>
</dbReference>
<dbReference type="InterPro" id="IPR036188">
    <property type="entry name" value="FAD/NAD-bd_sf"/>
</dbReference>
<dbReference type="InterPro" id="IPR012132">
    <property type="entry name" value="GMC_OxRdtase"/>
</dbReference>
<evidence type="ECO:0000256" key="4">
    <source>
        <dbReference type="ARBA" id="ARBA00022827"/>
    </source>
</evidence>
<dbReference type="SUPFAM" id="SSF51905">
    <property type="entry name" value="FAD/NAD(P)-binding domain"/>
    <property type="match status" value="1"/>
</dbReference>
<evidence type="ECO:0000256" key="2">
    <source>
        <dbReference type="ARBA" id="ARBA00010790"/>
    </source>
</evidence>